<keyword evidence="14" id="KW-1185">Reference proteome</keyword>
<evidence type="ECO:0000256" key="9">
    <source>
        <dbReference type="ARBA" id="ARBA00093617"/>
    </source>
</evidence>
<feature type="transmembrane region" description="Helical" evidence="10">
    <location>
        <begin position="172"/>
        <end position="190"/>
    </location>
</feature>
<dbReference type="RefSeq" id="WP_273943282.1">
    <property type="nucleotide sequence ID" value="NZ_CP097263.1"/>
</dbReference>
<evidence type="ECO:0000256" key="7">
    <source>
        <dbReference type="ARBA" id="ARBA00022989"/>
    </source>
</evidence>
<evidence type="ECO:0000313" key="13">
    <source>
        <dbReference type="EMBL" id="MFC0546163.1"/>
    </source>
</evidence>
<dbReference type="PANTHER" id="PTHR10050">
    <property type="entry name" value="DOLICHYL-PHOSPHATE-MANNOSE--PROTEIN MANNOSYLTRANSFERASE"/>
    <property type="match status" value="1"/>
</dbReference>
<keyword evidence="6 10" id="KW-0812">Transmembrane</keyword>
<sequence length="510" mass="57339">MGTIDGVVDVGELPPTTRPSTAGPLERLAVWRPADTARGWIVTLTVTAIGALVRFWNLGWPTDRGTPIFDEKYYAPEAWQMLRNGGFEDDIGFDYAFIVHPPVGKYLIAAGEWLFGYNGWGWRFSSAIAGAVCIFLIIRIARRLTRSTMLGALAGVLLICDGVSHVQSRTALLDIFVALFVVIAFACLLADRDQVRNRLAVAVTEGWVEDSRWGPRLGFRWWRFAAGISLGLACGVKWNGLYYIVAFGLLSVIWDATARRAAGVERPWVGAVVRDVLPALWSLVAIPVLVYFATWWGWFGSETGIDRHSFDTALRSFFYYEADVLKFHENLLSSKNHHTWESKPWTWPMGLRPMLYYIEQGPNPFATGCGAVQCIRAEMLVGTPAMWWLAFPMIGWSLWRAIVKFDWRHAAVMVGYMAGLLPWFVNIDRQMFFFYVTPMAPFLVLGLVLACGDILGRARAGAERRGTGLLVVAIYTGLVVANFAWLWPILNGDLITNARWQAELWLPSWR</sequence>
<evidence type="ECO:0000259" key="11">
    <source>
        <dbReference type="Pfam" id="PF02366"/>
    </source>
</evidence>
<feature type="transmembrane region" description="Helical" evidence="10">
    <location>
        <begin position="385"/>
        <end position="403"/>
    </location>
</feature>
<dbReference type="InterPro" id="IPR027005">
    <property type="entry name" value="PMT-like"/>
</dbReference>
<evidence type="ECO:0000256" key="2">
    <source>
        <dbReference type="ARBA" id="ARBA00004922"/>
    </source>
</evidence>
<keyword evidence="10" id="KW-1003">Cell membrane</keyword>
<dbReference type="InterPro" id="IPR032421">
    <property type="entry name" value="PMT_4TMC"/>
</dbReference>
<dbReference type="EMBL" id="JBHLUD010000011">
    <property type="protein sequence ID" value="MFC0546163.1"/>
    <property type="molecule type" value="Genomic_DNA"/>
</dbReference>
<gene>
    <name evidence="13" type="ORF">ACFFH7_31925</name>
</gene>
<evidence type="ECO:0000256" key="4">
    <source>
        <dbReference type="ARBA" id="ARBA00022676"/>
    </source>
</evidence>
<dbReference type="EC" id="2.4.1.-" evidence="10"/>
<accession>A0ABV6N0U7</accession>
<feature type="domain" description="ArnT-like N-terminal" evidence="11">
    <location>
        <begin position="46"/>
        <end position="294"/>
    </location>
</feature>
<evidence type="ECO:0000256" key="1">
    <source>
        <dbReference type="ARBA" id="ARBA00004127"/>
    </source>
</evidence>
<comment type="subcellular location">
    <subcellularLocation>
        <location evidence="10">Cell membrane</location>
    </subcellularLocation>
    <subcellularLocation>
        <location evidence="1">Endomembrane system</location>
        <topology evidence="1">Multi-pass membrane protein</topology>
    </subcellularLocation>
</comment>
<name>A0ABV6N0U7_9PSEU</name>
<comment type="similarity">
    <text evidence="3 10">Belongs to the glycosyltransferase 39 family.</text>
</comment>
<dbReference type="Proteomes" id="UP001589810">
    <property type="component" value="Unassembled WGS sequence"/>
</dbReference>
<comment type="caution">
    <text evidence="13">The sequence shown here is derived from an EMBL/GenBank/DDBJ whole genome shotgun (WGS) entry which is preliminary data.</text>
</comment>
<keyword evidence="5 10" id="KW-0808">Transferase</keyword>
<dbReference type="GO" id="GO:0016757">
    <property type="term" value="F:glycosyltransferase activity"/>
    <property type="evidence" value="ECO:0007669"/>
    <property type="project" value="UniProtKB-KW"/>
</dbReference>
<feature type="transmembrane region" description="Helical" evidence="10">
    <location>
        <begin position="37"/>
        <end position="56"/>
    </location>
</feature>
<keyword evidence="4 10" id="KW-0328">Glycosyltransferase</keyword>
<feature type="transmembrane region" description="Helical" evidence="10">
    <location>
        <begin position="467"/>
        <end position="487"/>
    </location>
</feature>
<evidence type="ECO:0000256" key="5">
    <source>
        <dbReference type="ARBA" id="ARBA00022679"/>
    </source>
</evidence>
<evidence type="ECO:0000256" key="6">
    <source>
        <dbReference type="ARBA" id="ARBA00022692"/>
    </source>
</evidence>
<keyword evidence="7 10" id="KW-1133">Transmembrane helix</keyword>
<evidence type="ECO:0000256" key="3">
    <source>
        <dbReference type="ARBA" id="ARBA00007222"/>
    </source>
</evidence>
<dbReference type="Pfam" id="PF02366">
    <property type="entry name" value="PMT"/>
    <property type="match status" value="1"/>
</dbReference>
<feature type="transmembrane region" description="Helical" evidence="10">
    <location>
        <begin position="410"/>
        <end position="426"/>
    </location>
</feature>
<keyword evidence="8 10" id="KW-0472">Membrane</keyword>
<feature type="domain" description="Protein O-mannosyl-transferase C-terminal four TM" evidence="12">
    <location>
        <begin position="314"/>
        <end position="509"/>
    </location>
</feature>
<feature type="transmembrane region" description="Helical" evidence="10">
    <location>
        <begin position="120"/>
        <end position="141"/>
    </location>
</feature>
<evidence type="ECO:0000259" key="12">
    <source>
        <dbReference type="Pfam" id="PF16192"/>
    </source>
</evidence>
<feature type="transmembrane region" description="Helical" evidence="10">
    <location>
        <begin position="432"/>
        <end position="455"/>
    </location>
</feature>
<evidence type="ECO:0000256" key="10">
    <source>
        <dbReference type="RuleBase" id="RU367007"/>
    </source>
</evidence>
<comment type="pathway">
    <text evidence="2 10">Protein modification; protein glycosylation.</text>
</comment>
<organism evidence="13 14">
    <name type="scientific">Kutzneria chonburiensis</name>
    <dbReference type="NCBI Taxonomy" id="1483604"/>
    <lineage>
        <taxon>Bacteria</taxon>
        <taxon>Bacillati</taxon>
        <taxon>Actinomycetota</taxon>
        <taxon>Actinomycetes</taxon>
        <taxon>Pseudonocardiales</taxon>
        <taxon>Pseudonocardiaceae</taxon>
        <taxon>Kutzneria</taxon>
    </lineage>
</organism>
<feature type="transmembrane region" description="Helical" evidence="10">
    <location>
        <begin position="148"/>
        <end position="166"/>
    </location>
</feature>
<proteinExistence type="inferred from homology"/>
<dbReference type="Pfam" id="PF16192">
    <property type="entry name" value="PMT_4TMC"/>
    <property type="match status" value="1"/>
</dbReference>
<dbReference type="InterPro" id="IPR003342">
    <property type="entry name" value="ArnT-like_N"/>
</dbReference>
<evidence type="ECO:0000256" key="8">
    <source>
        <dbReference type="ARBA" id="ARBA00023136"/>
    </source>
</evidence>
<reference evidence="13 14" key="1">
    <citation type="submission" date="2024-09" db="EMBL/GenBank/DDBJ databases">
        <authorList>
            <person name="Sun Q."/>
            <person name="Mori K."/>
        </authorList>
    </citation>
    <scope>NUCLEOTIDE SEQUENCE [LARGE SCALE GENOMIC DNA]</scope>
    <source>
        <strain evidence="13 14">TBRC 1432</strain>
    </source>
</reference>
<feature type="transmembrane region" description="Helical" evidence="10">
    <location>
        <begin position="279"/>
        <end position="298"/>
    </location>
</feature>
<evidence type="ECO:0000313" key="14">
    <source>
        <dbReference type="Proteomes" id="UP001589810"/>
    </source>
</evidence>
<protein>
    <recommendedName>
        <fullName evidence="9 10">Polyprenol-phosphate-mannose--protein mannosyltransferase</fullName>
        <ecNumber evidence="10">2.4.1.-</ecNumber>
    </recommendedName>
</protein>
<dbReference type="PANTHER" id="PTHR10050:SF46">
    <property type="entry name" value="PROTEIN O-MANNOSYL-TRANSFERASE 2"/>
    <property type="match status" value="1"/>
</dbReference>
<comment type="function">
    <text evidence="10">Protein O-mannosyltransferase that catalyzes the transfer of a single mannose residue from a polyprenol phospho-mannosyl lipidic donor to the hydroxyl group of selected serine and threonine residues in acceptor proteins.</text>
</comment>